<feature type="domain" description="Carbohydrate kinase FGGY N-terminal" evidence="4">
    <location>
        <begin position="183"/>
        <end position="265"/>
    </location>
</feature>
<dbReference type="InterPro" id="IPR043129">
    <property type="entry name" value="ATPase_NBD"/>
</dbReference>
<dbReference type="PANTHER" id="PTHR43095">
    <property type="entry name" value="SUGAR KINASE"/>
    <property type="match status" value="1"/>
</dbReference>
<evidence type="ECO:0000313" key="6">
    <source>
        <dbReference type="Proteomes" id="UP000653578"/>
    </source>
</evidence>
<accession>A0ABX1X8R9</accession>
<evidence type="ECO:0000256" key="1">
    <source>
        <dbReference type="ARBA" id="ARBA00009156"/>
    </source>
</evidence>
<dbReference type="InterPro" id="IPR018484">
    <property type="entry name" value="FGGY_N"/>
</dbReference>
<comment type="similarity">
    <text evidence="1">Belongs to the FGGY kinase family.</text>
</comment>
<protein>
    <recommendedName>
        <fullName evidence="4">Carbohydrate kinase FGGY N-terminal domain-containing protein</fullName>
    </recommendedName>
</protein>
<proteinExistence type="inferred from homology"/>
<keyword evidence="2" id="KW-0808">Transferase</keyword>
<evidence type="ECO:0000313" key="5">
    <source>
        <dbReference type="EMBL" id="NOU64843.1"/>
    </source>
</evidence>
<evidence type="ECO:0000256" key="2">
    <source>
        <dbReference type="ARBA" id="ARBA00022679"/>
    </source>
</evidence>
<name>A0ABX1X8R9_9BACL</name>
<feature type="domain" description="Carbohydrate kinase FGGY N-terminal" evidence="4">
    <location>
        <begin position="3"/>
        <end position="112"/>
    </location>
</feature>
<reference evidence="5 6" key="1">
    <citation type="submission" date="2019-10" db="EMBL/GenBank/DDBJ databases">
        <title>Description of Paenibacillus humi sp. nov.</title>
        <authorList>
            <person name="Carlier A."/>
            <person name="Qi S."/>
        </authorList>
    </citation>
    <scope>NUCLEOTIDE SEQUENCE [LARGE SCALE GENOMIC DNA]</scope>
    <source>
        <strain evidence="5 6">LMG 31461</strain>
    </source>
</reference>
<dbReference type="Pfam" id="PF00370">
    <property type="entry name" value="FGGY_N"/>
    <property type="match status" value="2"/>
</dbReference>
<evidence type="ECO:0000259" key="4">
    <source>
        <dbReference type="Pfam" id="PF00370"/>
    </source>
</evidence>
<dbReference type="PANTHER" id="PTHR43095:SF5">
    <property type="entry name" value="XYLULOSE KINASE"/>
    <property type="match status" value="1"/>
</dbReference>
<dbReference type="SUPFAM" id="SSF53067">
    <property type="entry name" value="Actin-like ATPase domain"/>
    <property type="match status" value="2"/>
</dbReference>
<dbReference type="Gene3D" id="3.30.420.40">
    <property type="match status" value="2"/>
</dbReference>
<sequence>MRYIAIDVGSTFLKAAQLDVQYLAITNMESIRMPEPLPNENPLVKEWNAIQLLELMQGLIDRQLASCPGCKGIWISTQMHGFIITDEYGVAVTPYISWQDERGLEYADKLGSSYFSALMERVGEEAWRRTGLWEKPGVAAVGLFHMLQQADSGMEIEWEGQGTACPVSMNDIQTLGSKRLCTLGGYLIQSLTGSHVCHFTNAAPTGLVDVRAGEWDIDIVRAVGCQALQFPRIVVGTDIVGHYHSRWGAIPVYPDIGDHQASVLGSLADATNEAIVNMGTAGWISRVSDAYHIGEWELRPYFEGSYLPTITKLPGGRNMAVLVRFIADVGQSIYGTALTEDTLWERLLAEADRAAQYFKTGKGQSSNGQLHVHVGFYGKQTVADKGAIDNIDSDNLQVGGLFAAAMEEIAAIYERNLYVLATAGEAIEQITFTGGVIMKNAFLRDAIAKAVGIEAVMAPACDEVFHGLLRLALVSEGLYASVHETREVLLQAIL</sequence>
<keyword evidence="6" id="KW-1185">Reference proteome</keyword>
<evidence type="ECO:0000256" key="3">
    <source>
        <dbReference type="ARBA" id="ARBA00022777"/>
    </source>
</evidence>
<keyword evidence="3" id="KW-0418">Kinase</keyword>
<gene>
    <name evidence="5" type="ORF">GC096_12470</name>
</gene>
<dbReference type="CDD" id="cd07777">
    <property type="entry name" value="ASKHA_NBD_FGGY_SHK"/>
    <property type="match status" value="1"/>
</dbReference>
<comment type="caution">
    <text evidence="5">The sequence shown here is derived from an EMBL/GenBank/DDBJ whole genome shotgun (WGS) entry which is preliminary data.</text>
</comment>
<dbReference type="InterPro" id="IPR050406">
    <property type="entry name" value="FGGY_Carb_Kinase"/>
</dbReference>
<organism evidence="5 6">
    <name type="scientific">Paenibacillus plantarum</name>
    <dbReference type="NCBI Taxonomy" id="2654975"/>
    <lineage>
        <taxon>Bacteria</taxon>
        <taxon>Bacillati</taxon>
        <taxon>Bacillota</taxon>
        <taxon>Bacilli</taxon>
        <taxon>Bacillales</taxon>
        <taxon>Paenibacillaceae</taxon>
        <taxon>Paenibacillus</taxon>
    </lineage>
</organism>
<dbReference type="Proteomes" id="UP000653578">
    <property type="component" value="Unassembled WGS sequence"/>
</dbReference>
<dbReference type="EMBL" id="WHNY01000040">
    <property type="protein sequence ID" value="NOU64843.1"/>
    <property type="molecule type" value="Genomic_DNA"/>
</dbReference>
<dbReference type="RefSeq" id="WP_171630558.1">
    <property type="nucleotide sequence ID" value="NZ_WHNY01000040.1"/>
</dbReference>